<proteinExistence type="predicted"/>
<protein>
    <submittedName>
        <fullName evidence="3">PEP-CTERM sorting domain-containing protein</fullName>
    </submittedName>
</protein>
<comment type="caution">
    <text evidence="3">The sequence shown here is derived from an EMBL/GenBank/DDBJ whole genome shotgun (WGS) entry which is preliminary data.</text>
</comment>
<sequence length="205" mass="21316">MKHRPLAAAVAAFALAGAAHADTLVNIKGFGADGAGADIYSYPVAPGTIVSLFNPVLVDLPAGDYLLGNAWGRPGALYDTWNFQADAAGSWGSHFVAAEVLGGGQYRMLVDGVSLKEPTCKNHFCAWDTQAEARAAFLATPPFTMRLDHAATIAFASADYYLPDNLGGISLLITAAPVPEPATFGLLGLGLALLGARASRARRQS</sequence>
<feature type="domain" description="Ice-binding protein C-terminal" evidence="2">
    <location>
        <begin position="177"/>
        <end position="200"/>
    </location>
</feature>
<keyword evidence="1" id="KW-0732">Signal</keyword>
<evidence type="ECO:0000313" key="4">
    <source>
        <dbReference type="Proteomes" id="UP001200741"/>
    </source>
</evidence>
<feature type="signal peptide" evidence="1">
    <location>
        <begin position="1"/>
        <end position="21"/>
    </location>
</feature>
<dbReference type="Pfam" id="PF07589">
    <property type="entry name" value="PEP-CTERM"/>
    <property type="match status" value="1"/>
</dbReference>
<dbReference type="RefSeq" id="WP_233370862.1">
    <property type="nucleotide sequence ID" value="NZ_JAJTWU010000002.1"/>
</dbReference>
<dbReference type="NCBIfam" id="TIGR02595">
    <property type="entry name" value="PEP_CTERM"/>
    <property type="match status" value="1"/>
</dbReference>
<evidence type="ECO:0000313" key="3">
    <source>
        <dbReference type="EMBL" id="MCE4554049.1"/>
    </source>
</evidence>
<name>A0ABS8XMN9_9BURK</name>
<dbReference type="EMBL" id="JAJTWU010000002">
    <property type="protein sequence ID" value="MCE4554049.1"/>
    <property type="molecule type" value="Genomic_DNA"/>
</dbReference>
<feature type="chain" id="PRO_5045129866" evidence="1">
    <location>
        <begin position="22"/>
        <end position="205"/>
    </location>
</feature>
<reference evidence="3 4" key="1">
    <citation type="submission" date="2021-12" db="EMBL/GenBank/DDBJ databases">
        <title>Genome seq of P8.</title>
        <authorList>
            <person name="Seo T."/>
        </authorList>
    </citation>
    <scope>NUCLEOTIDE SEQUENCE [LARGE SCALE GENOMIC DNA]</scope>
    <source>
        <strain evidence="3 4">P8</strain>
    </source>
</reference>
<organism evidence="3 4">
    <name type="scientific">Pelomonas cellulosilytica</name>
    <dbReference type="NCBI Taxonomy" id="2906762"/>
    <lineage>
        <taxon>Bacteria</taxon>
        <taxon>Pseudomonadati</taxon>
        <taxon>Pseudomonadota</taxon>
        <taxon>Betaproteobacteria</taxon>
        <taxon>Burkholderiales</taxon>
        <taxon>Sphaerotilaceae</taxon>
        <taxon>Roseateles</taxon>
    </lineage>
</organism>
<evidence type="ECO:0000259" key="2">
    <source>
        <dbReference type="Pfam" id="PF07589"/>
    </source>
</evidence>
<dbReference type="Proteomes" id="UP001200741">
    <property type="component" value="Unassembled WGS sequence"/>
</dbReference>
<dbReference type="InterPro" id="IPR013424">
    <property type="entry name" value="Ice-binding_C"/>
</dbReference>
<evidence type="ECO:0000256" key="1">
    <source>
        <dbReference type="SAM" id="SignalP"/>
    </source>
</evidence>
<gene>
    <name evidence="3" type="ORF">LXT13_06240</name>
</gene>
<accession>A0ABS8XMN9</accession>
<keyword evidence="4" id="KW-1185">Reference proteome</keyword>